<sequence length="97" mass="10740">MGGFVVGSRVSRDCTLVNRRSSSRASWILVHSRCGSFQIAQHVAHEHMMHRTTEVIIVRFTPSPNPTVGRIDIYAGHDQQVPASRIKPTSQIAPGYS</sequence>
<evidence type="ECO:0000313" key="1">
    <source>
        <dbReference type="EMBL" id="KIK49127.1"/>
    </source>
</evidence>
<protein>
    <submittedName>
        <fullName evidence="1">Uncharacterized protein</fullName>
    </submittedName>
</protein>
<evidence type="ECO:0000313" key="2">
    <source>
        <dbReference type="Proteomes" id="UP000054485"/>
    </source>
</evidence>
<accession>A0A0D0BU95</accession>
<name>A0A0D0BU95_9AGAM</name>
<proteinExistence type="predicted"/>
<gene>
    <name evidence="1" type="ORF">CY34DRAFT_435548</name>
</gene>
<organism evidence="1 2">
    <name type="scientific">Suillus luteus UH-Slu-Lm8-n1</name>
    <dbReference type="NCBI Taxonomy" id="930992"/>
    <lineage>
        <taxon>Eukaryota</taxon>
        <taxon>Fungi</taxon>
        <taxon>Dikarya</taxon>
        <taxon>Basidiomycota</taxon>
        <taxon>Agaricomycotina</taxon>
        <taxon>Agaricomycetes</taxon>
        <taxon>Agaricomycetidae</taxon>
        <taxon>Boletales</taxon>
        <taxon>Suillineae</taxon>
        <taxon>Suillaceae</taxon>
        <taxon>Suillus</taxon>
    </lineage>
</organism>
<dbReference type="Proteomes" id="UP000054485">
    <property type="component" value="Unassembled WGS sequence"/>
</dbReference>
<dbReference type="HOGENOM" id="CLU_2348095_0_0_1"/>
<keyword evidence="2" id="KW-1185">Reference proteome</keyword>
<dbReference type="EMBL" id="KN835134">
    <property type="protein sequence ID" value="KIK49127.1"/>
    <property type="molecule type" value="Genomic_DNA"/>
</dbReference>
<dbReference type="AlphaFoldDB" id="A0A0D0BU95"/>
<reference evidence="1 2" key="1">
    <citation type="submission" date="2014-04" db="EMBL/GenBank/DDBJ databases">
        <authorList>
            <consortium name="DOE Joint Genome Institute"/>
            <person name="Kuo A."/>
            <person name="Ruytinx J."/>
            <person name="Rineau F."/>
            <person name="Colpaert J."/>
            <person name="Kohler A."/>
            <person name="Nagy L.G."/>
            <person name="Floudas D."/>
            <person name="Copeland A."/>
            <person name="Barry K.W."/>
            <person name="Cichocki N."/>
            <person name="Veneault-Fourrey C."/>
            <person name="LaButti K."/>
            <person name="Lindquist E.A."/>
            <person name="Lipzen A."/>
            <person name="Lundell T."/>
            <person name="Morin E."/>
            <person name="Murat C."/>
            <person name="Sun H."/>
            <person name="Tunlid A."/>
            <person name="Henrissat B."/>
            <person name="Grigoriev I.V."/>
            <person name="Hibbett D.S."/>
            <person name="Martin F."/>
            <person name="Nordberg H.P."/>
            <person name="Cantor M.N."/>
            <person name="Hua S.X."/>
        </authorList>
    </citation>
    <scope>NUCLEOTIDE SEQUENCE [LARGE SCALE GENOMIC DNA]</scope>
    <source>
        <strain evidence="1 2">UH-Slu-Lm8-n1</strain>
    </source>
</reference>
<reference evidence="2" key="2">
    <citation type="submission" date="2015-01" db="EMBL/GenBank/DDBJ databases">
        <title>Evolutionary Origins and Diversification of the Mycorrhizal Mutualists.</title>
        <authorList>
            <consortium name="DOE Joint Genome Institute"/>
            <consortium name="Mycorrhizal Genomics Consortium"/>
            <person name="Kohler A."/>
            <person name="Kuo A."/>
            <person name="Nagy L.G."/>
            <person name="Floudas D."/>
            <person name="Copeland A."/>
            <person name="Barry K.W."/>
            <person name="Cichocki N."/>
            <person name="Veneault-Fourrey C."/>
            <person name="LaButti K."/>
            <person name="Lindquist E.A."/>
            <person name="Lipzen A."/>
            <person name="Lundell T."/>
            <person name="Morin E."/>
            <person name="Murat C."/>
            <person name="Riley R."/>
            <person name="Ohm R."/>
            <person name="Sun H."/>
            <person name="Tunlid A."/>
            <person name="Henrissat B."/>
            <person name="Grigoriev I.V."/>
            <person name="Hibbett D.S."/>
            <person name="Martin F."/>
        </authorList>
    </citation>
    <scope>NUCLEOTIDE SEQUENCE [LARGE SCALE GENOMIC DNA]</scope>
    <source>
        <strain evidence="2">UH-Slu-Lm8-n1</strain>
    </source>
</reference>
<dbReference type="InParanoid" id="A0A0D0BU95"/>